<dbReference type="AlphaFoldDB" id="K2NTC3"/>
<dbReference type="NCBIfam" id="NF000355">
    <property type="entry name" value="ribo_prot_ABC_F"/>
    <property type="match status" value="1"/>
</dbReference>
<dbReference type="PANTHER" id="PTHR42855">
    <property type="entry name" value="ABC TRANSPORTER ATP-BINDING SUBUNIT"/>
    <property type="match status" value="1"/>
</dbReference>
<dbReference type="PROSITE" id="PS00211">
    <property type="entry name" value="ABC_TRANSPORTER_1"/>
    <property type="match status" value="2"/>
</dbReference>
<dbReference type="SUPFAM" id="SSF52540">
    <property type="entry name" value="P-loop containing nucleoside triphosphate hydrolases"/>
    <property type="match status" value="2"/>
</dbReference>
<dbReference type="Gene3D" id="3.40.50.300">
    <property type="entry name" value="P-loop containing nucleotide triphosphate hydrolases"/>
    <property type="match status" value="2"/>
</dbReference>
<keyword evidence="1" id="KW-0547">Nucleotide-binding</keyword>
<dbReference type="Proteomes" id="UP000006787">
    <property type="component" value="Unassembled WGS sequence"/>
</dbReference>
<dbReference type="CDD" id="cd03221">
    <property type="entry name" value="ABCF_EF-3"/>
    <property type="match status" value="2"/>
</dbReference>
<dbReference type="EMBL" id="AMQS01000031">
    <property type="protein sequence ID" value="EKF50843.1"/>
    <property type="molecule type" value="Genomic_DNA"/>
</dbReference>
<feature type="domain" description="ABC transporter" evidence="3">
    <location>
        <begin position="4"/>
        <end position="210"/>
    </location>
</feature>
<evidence type="ECO:0000259" key="3">
    <source>
        <dbReference type="PROSITE" id="PS50893"/>
    </source>
</evidence>
<dbReference type="PATRIC" id="fig|1231377.3.peg.1748"/>
<dbReference type="SMART" id="SM00382">
    <property type="entry name" value="AAA"/>
    <property type="match status" value="2"/>
</dbReference>
<keyword evidence="2" id="KW-0067">ATP-binding</keyword>
<feature type="domain" description="ABC transporter" evidence="3">
    <location>
        <begin position="308"/>
        <end position="493"/>
    </location>
</feature>
<organism evidence="4 5">
    <name type="scientific">Lactococcus garvieae DCC43</name>
    <dbReference type="NCBI Taxonomy" id="1231377"/>
    <lineage>
        <taxon>Bacteria</taxon>
        <taxon>Bacillati</taxon>
        <taxon>Bacillota</taxon>
        <taxon>Bacilli</taxon>
        <taxon>Lactobacillales</taxon>
        <taxon>Streptococcaceae</taxon>
        <taxon>Lactococcus</taxon>
    </lineage>
</organism>
<name>K2NTC3_9LACT</name>
<dbReference type="NCBIfam" id="NF000167">
    <property type="entry name" value="ABCF_Lsa_all"/>
    <property type="match status" value="1"/>
</dbReference>
<reference evidence="4 5" key="1">
    <citation type="journal article" date="2012" name="J. Bacteriol.">
        <title>Genome Sequence of the Bacteriocin-Producing Strain Lactococcus garvieae DCC43.</title>
        <authorList>
            <person name="Gabrielsen C."/>
            <person name="Brede D.A."/>
            <person name="Hernandez P.E."/>
            <person name="Nes I.F."/>
            <person name="Diep D.B."/>
        </authorList>
    </citation>
    <scope>NUCLEOTIDE SEQUENCE [LARGE SCALE GENOMIC DNA]</scope>
    <source>
        <strain evidence="4 5">DCC43</strain>
    </source>
</reference>
<dbReference type="eggNOG" id="COG0488">
    <property type="taxonomic scope" value="Bacteria"/>
</dbReference>
<dbReference type="InterPro" id="IPR003593">
    <property type="entry name" value="AAA+_ATPase"/>
</dbReference>
<comment type="caution">
    <text evidence="4">The sequence shown here is derived from an EMBL/GenBank/DDBJ whole genome shotgun (WGS) entry which is preliminary data.</text>
</comment>
<gene>
    <name evidence="4" type="ORF">C426_1768</name>
</gene>
<dbReference type="PANTHER" id="PTHR42855:SF2">
    <property type="entry name" value="DRUG RESISTANCE ABC TRANSPORTER,ATP-BINDING PROTEIN"/>
    <property type="match status" value="1"/>
</dbReference>
<proteinExistence type="predicted"/>
<protein>
    <submittedName>
        <fullName evidence="4">ATPase components of ABC transporters with duplicated ATPase domain</fullName>
    </submittedName>
</protein>
<dbReference type="Pfam" id="PF00005">
    <property type="entry name" value="ABC_tran"/>
    <property type="match status" value="2"/>
</dbReference>
<dbReference type="InterPro" id="IPR051309">
    <property type="entry name" value="ABCF_ATPase"/>
</dbReference>
<evidence type="ECO:0000256" key="1">
    <source>
        <dbReference type="ARBA" id="ARBA00022741"/>
    </source>
</evidence>
<dbReference type="InterPro" id="IPR027417">
    <property type="entry name" value="P-loop_NTPase"/>
</dbReference>
<dbReference type="RefSeq" id="WP_003136304.1">
    <property type="nucleotide sequence ID" value="NZ_AMQS01000031.1"/>
</dbReference>
<dbReference type="GO" id="GO:0016887">
    <property type="term" value="F:ATP hydrolysis activity"/>
    <property type="evidence" value="ECO:0007669"/>
    <property type="project" value="InterPro"/>
</dbReference>
<accession>K2NTC3</accession>
<sequence>MSNIKINNLTFGYTDQLIFDNVNINIDDKWKLGLVGRNGRGKTTLLKILMGETDAKIDVKTSKSFVYFPQEIKDKEQLTLFILQELANFEQWELERELTLMEVDLNILWRPFMSLSGGEQTKALLAVLFLDEQNFPLIDEPTNHLDKLSRDKVARYLQEKSGYILVSHDRNFLNQTTDHTLAIERADLHVYAGNFAVYEEEKRLRDITEKAQDDKLKKEIGRLKQTAREKEAWSRNLEATKSRKKRGFDSETKRVDKGFIGRKAANMMQKSKNLEKRMKEDITDKEKLLKNWEEVPGLEMNVLNNHQKRLLKVENLTAGFENALFQPISFELDQGQVIALTGANGIGKSSLMKILTGEFTGNSQGYFELAHNLILSQVRQIADNKGYLNDFAKEENINLETFLNNLRKLGVERKVFEQKIEHMSQGQQRKIELARALTQPAHLYLWDEPLNYLDVFNQEQIIEMIKRSKPSMLVIEHDQYFVDQVSDRKIELLKNRE</sequence>
<dbReference type="PROSITE" id="PS50893">
    <property type="entry name" value="ABC_TRANSPORTER_2"/>
    <property type="match status" value="2"/>
</dbReference>
<dbReference type="InterPro" id="IPR003439">
    <property type="entry name" value="ABC_transporter-like_ATP-bd"/>
</dbReference>
<evidence type="ECO:0000313" key="5">
    <source>
        <dbReference type="Proteomes" id="UP000006787"/>
    </source>
</evidence>
<dbReference type="GO" id="GO:0005524">
    <property type="term" value="F:ATP binding"/>
    <property type="evidence" value="ECO:0007669"/>
    <property type="project" value="UniProtKB-KW"/>
</dbReference>
<dbReference type="Pfam" id="PF12848">
    <property type="entry name" value="ABC_tran_Xtn"/>
    <property type="match status" value="1"/>
</dbReference>
<dbReference type="InterPro" id="IPR017871">
    <property type="entry name" value="ABC_transporter-like_CS"/>
</dbReference>
<evidence type="ECO:0000256" key="2">
    <source>
        <dbReference type="ARBA" id="ARBA00022840"/>
    </source>
</evidence>
<dbReference type="InterPro" id="IPR032781">
    <property type="entry name" value="ABC_tran_Xtn"/>
</dbReference>
<evidence type="ECO:0000313" key="4">
    <source>
        <dbReference type="EMBL" id="EKF50843.1"/>
    </source>
</evidence>